<feature type="region of interest" description="Disordered" evidence="1">
    <location>
        <begin position="67"/>
        <end position="104"/>
    </location>
</feature>
<protein>
    <submittedName>
        <fullName evidence="2">Uncharacterized protein</fullName>
    </submittedName>
</protein>
<comment type="caution">
    <text evidence="2">The sequence shown here is derived from an EMBL/GenBank/DDBJ whole genome shotgun (WGS) entry which is preliminary data.</text>
</comment>
<keyword evidence="3" id="KW-1185">Reference proteome</keyword>
<feature type="region of interest" description="Disordered" evidence="1">
    <location>
        <begin position="17"/>
        <end position="51"/>
    </location>
</feature>
<organism evidence="2 3">
    <name type="scientific">Araneus ventricosus</name>
    <name type="common">Orbweaver spider</name>
    <name type="synonym">Epeira ventricosa</name>
    <dbReference type="NCBI Taxonomy" id="182803"/>
    <lineage>
        <taxon>Eukaryota</taxon>
        <taxon>Metazoa</taxon>
        <taxon>Ecdysozoa</taxon>
        <taxon>Arthropoda</taxon>
        <taxon>Chelicerata</taxon>
        <taxon>Arachnida</taxon>
        <taxon>Araneae</taxon>
        <taxon>Araneomorphae</taxon>
        <taxon>Entelegynae</taxon>
        <taxon>Araneoidea</taxon>
        <taxon>Araneidae</taxon>
        <taxon>Araneus</taxon>
    </lineage>
</organism>
<evidence type="ECO:0000313" key="2">
    <source>
        <dbReference type="EMBL" id="GBN72327.1"/>
    </source>
</evidence>
<dbReference type="Proteomes" id="UP000499080">
    <property type="component" value="Unassembled WGS sequence"/>
</dbReference>
<accession>A0A4Y2R986</accession>
<name>A0A4Y2R986_ARAVE</name>
<feature type="compositionally biased region" description="Polar residues" evidence="1">
    <location>
        <begin position="74"/>
        <end position="88"/>
    </location>
</feature>
<sequence>MLEIWYANCLYVLKSGLNPSTKPLKPRLGRKRHELDSPSLDGHLPYHPTPTITFPSDARKWNVVGKDNWEPLPSLSNKRSQDLTSPQKKPTALDRPSSVLRGNC</sequence>
<evidence type="ECO:0000313" key="3">
    <source>
        <dbReference type="Proteomes" id="UP000499080"/>
    </source>
</evidence>
<dbReference type="AlphaFoldDB" id="A0A4Y2R986"/>
<dbReference type="EMBL" id="BGPR01143442">
    <property type="protein sequence ID" value="GBN72327.1"/>
    <property type="molecule type" value="Genomic_DNA"/>
</dbReference>
<evidence type="ECO:0000256" key="1">
    <source>
        <dbReference type="SAM" id="MobiDB-lite"/>
    </source>
</evidence>
<proteinExistence type="predicted"/>
<gene>
    <name evidence="2" type="ORF">AVEN_207289_1</name>
</gene>
<reference evidence="2 3" key="1">
    <citation type="journal article" date="2019" name="Sci. Rep.">
        <title>Orb-weaving spider Araneus ventricosus genome elucidates the spidroin gene catalogue.</title>
        <authorList>
            <person name="Kono N."/>
            <person name="Nakamura H."/>
            <person name="Ohtoshi R."/>
            <person name="Moran D.A.P."/>
            <person name="Shinohara A."/>
            <person name="Yoshida Y."/>
            <person name="Fujiwara M."/>
            <person name="Mori M."/>
            <person name="Tomita M."/>
            <person name="Arakawa K."/>
        </authorList>
    </citation>
    <scope>NUCLEOTIDE SEQUENCE [LARGE SCALE GENOMIC DNA]</scope>
</reference>